<keyword evidence="3" id="KW-1185">Reference proteome</keyword>
<dbReference type="HOGENOM" id="CLU_1905641_0_0_11"/>
<proteinExistence type="predicted"/>
<evidence type="ECO:0000313" key="2">
    <source>
        <dbReference type="EMBL" id="ADG89635.1"/>
    </source>
</evidence>
<dbReference type="EMBL" id="CP001874">
    <property type="protein sequence ID" value="ADG89635.1"/>
    <property type="molecule type" value="Genomic_DNA"/>
</dbReference>
<dbReference type="Proteomes" id="UP000006640">
    <property type="component" value="Chromosome"/>
</dbReference>
<sequence>MTRSEFDDIRAHIAAEDRPDELLLLATDLLDDLERVRTREALLRSLYLGLLTAARATVAARAAGHPEPLVFLVHELAKHGQLPEDGQAERILADATSAQELMAAAVDDPCPRRHQRPGRPRHCGGVSRALRT</sequence>
<dbReference type="AlphaFoldDB" id="D6Y6Z4"/>
<organism evidence="2 3">
    <name type="scientific">Thermobispora bispora (strain ATCC 19993 / DSM 43833 / CBS 139.67 / JCM 10125 / KCTC 9307 / NBRC 14880 / R51)</name>
    <dbReference type="NCBI Taxonomy" id="469371"/>
    <lineage>
        <taxon>Bacteria</taxon>
        <taxon>Bacillati</taxon>
        <taxon>Actinomycetota</taxon>
        <taxon>Actinomycetes</taxon>
        <taxon>Streptosporangiales</taxon>
        <taxon>Streptosporangiaceae</taxon>
        <taxon>Thermobispora</taxon>
    </lineage>
</organism>
<dbReference type="KEGG" id="tbi:Tbis_2937"/>
<accession>D6Y6Z4</accession>
<feature type="compositionally biased region" description="Basic residues" evidence="1">
    <location>
        <begin position="112"/>
        <end position="122"/>
    </location>
</feature>
<name>D6Y6Z4_THEBD</name>
<evidence type="ECO:0000313" key="3">
    <source>
        <dbReference type="Proteomes" id="UP000006640"/>
    </source>
</evidence>
<evidence type="ECO:0000256" key="1">
    <source>
        <dbReference type="SAM" id="MobiDB-lite"/>
    </source>
</evidence>
<gene>
    <name evidence="2" type="ordered locus">Tbis_2937</name>
</gene>
<dbReference type="OrthoDB" id="3537991at2"/>
<dbReference type="RefSeq" id="WP_013133168.1">
    <property type="nucleotide sequence ID" value="NC_014165.1"/>
</dbReference>
<protein>
    <submittedName>
        <fullName evidence="2">Uncharacterized protein</fullName>
    </submittedName>
</protein>
<reference evidence="2 3" key="1">
    <citation type="submission" date="2010-01" db="EMBL/GenBank/DDBJ databases">
        <title>The complete genome of Thermobispora bispora DSM 43833.</title>
        <authorList>
            <consortium name="US DOE Joint Genome Institute (JGI-PGF)"/>
            <person name="Lucas S."/>
            <person name="Copeland A."/>
            <person name="Lapidus A."/>
            <person name="Glavina del Rio T."/>
            <person name="Dalin E."/>
            <person name="Tice H."/>
            <person name="Bruce D."/>
            <person name="Goodwin L."/>
            <person name="Pitluck S."/>
            <person name="Kyrpides N."/>
            <person name="Mavromatis K."/>
            <person name="Ivanova N."/>
            <person name="Mikhailova N."/>
            <person name="Chertkov O."/>
            <person name="Brettin T."/>
            <person name="Detter J.C."/>
            <person name="Han C."/>
            <person name="Larimer F."/>
            <person name="Land M."/>
            <person name="Hauser L."/>
            <person name="Markowitz V."/>
            <person name="Cheng J.-F."/>
            <person name="Hugenholtz P."/>
            <person name="Woyke T."/>
            <person name="Wu D."/>
            <person name="Jando M."/>
            <person name="Schneider S."/>
            <person name="Klenk H.-P."/>
            <person name="Eisen J.A."/>
        </authorList>
    </citation>
    <scope>NUCLEOTIDE SEQUENCE [LARGE SCALE GENOMIC DNA]</scope>
    <source>
        <strain evidence="3">ATCC 19993 / DSM 43833 / CBS 139.67 / JCM 10125 / KCTC 9307 / NBRC 14880 / R51</strain>
    </source>
</reference>
<dbReference type="eggNOG" id="ENOG5034C0I">
    <property type="taxonomic scope" value="Bacteria"/>
</dbReference>
<feature type="region of interest" description="Disordered" evidence="1">
    <location>
        <begin position="109"/>
        <end position="132"/>
    </location>
</feature>